<dbReference type="Gene3D" id="3.40.630.10">
    <property type="entry name" value="Zn peptidases"/>
    <property type="match status" value="1"/>
</dbReference>
<evidence type="ECO:0000313" key="4">
    <source>
        <dbReference type="EMBL" id="PWJ52948.1"/>
    </source>
</evidence>
<feature type="binding site" evidence="2">
    <location>
        <position position="120"/>
    </location>
    <ligand>
        <name>Mn(2+)</name>
        <dbReference type="ChEBI" id="CHEBI:29035"/>
        <label>2</label>
    </ligand>
</feature>
<dbReference type="CDD" id="cd03886">
    <property type="entry name" value="M20_Acy1"/>
    <property type="match status" value="1"/>
</dbReference>
<feature type="binding site" evidence="2">
    <location>
        <position position="118"/>
    </location>
    <ligand>
        <name>Mn(2+)</name>
        <dbReference type="ChEBI" id="CHEBI:29035"/>
        <label>2</label>
    </ligand>
</feature>
<dbReference type="GO" id="GO:0019877">
    <property type="term" value="P:diaminopimelate biosynthetic process"/>
    <property type="evidence" value="ECO:0007669"/>
    <property type="project" value="UniProtKB-ARBA"/>
</dbReference>
<gene>
    <name evidence="4" type="ORF">BXY45_11684</name>
</gene>
<dbReference type="InterPro" id="IPR036264">
    <property type="entry name" value="Bact_exopeptidase_dim_dom"/>
</dbReference>
<proteinExistence type="predicted"/>
<organism evidence="4 5">
    <name type="scientific">Quadrisphaera granulorum</name>
    <dbReference type="NCBI Taxonomy" id="317664"/>
    <lineage>
        <taxon>Bacteria</taxon>
        <taxon>Bacillati</taxon>
        <taxon>Actinomycetota</taxon>
        <taxon>Actinomycetes</taxon>
        <taxon>Kineosporiales</taxon>
        <taxon>Kineosporiaceae</taxon>
        <taxon>Quadrisphaera</taxon>
    </lineage>
</organism>
<keyword evidence="1 4" id="KW-0378">Hydrolase</keyword>
<evidence type="ECO:0000313" key="5">
    <source>
        <dbReference type="Proteomes" id="UP000245469"/>
    </source>
</evidence>
<feature type="binding site" evidence="2">
    <location>
        <position position="182"/>
    </location>
    <ligand>
        <name>Mn(2+)</name>
        <dbReference type="ChEBI" id="CHEBI:29035"/>
        <label>2</label>
    </ligand>
</feature>
<dbReference type="Proteomes" id="UP000245469">
    <property type="component" value="Unassembled WGS sequence"/>
</dbReference>
<name>A0A316A6U1_9ACTN</name>
<dbReference type="SUPFAM" id="SSF55031">
    <property type="entry name" value="Bacterial exopeptidase dimerisation domain"/>
    <property type="match status" value="1"/>
</dbReference>
<dbReference type="Gene3D" id="3.30.70.360">
    <property type="match status" value="1"/>
</dbReference>
<comment type="caution">
    <text evidence="4">The sequence shown here is derived from an EMBL/GenBank/DDBJ whole genome shotgun (WGS) entry which is preliminary data.</text>
</comment>
<protein>
    <submittedName>
        <fullName evidence="4">Hippurate hydrolase</fullName>
    </submittedName>
</protein>
<dbReference type="InterPro" id="IPR011650">
    <property type="entry name" value="Peptidase_M20_dimer"/>
</dbReference>
<dbReference type="SUPFAM" id="SSF53187">
    <property type="entry name" value="Zn-dependent exopeptidases"/>
    <property type="match status" value="1"/>
</dbReference>
<dbReference type="PANTHER" id="PTHR11014:SF63">
    <property type="entry name" value="METALLOPEPTIDASE, PUTATIVE (AFU_ORTHOLOGUE AFUA_6G09600)-RELATED"/>
    <property type="match status" value="1"/>
</dbReference>
<feature type="binding site" evidence="2">
    <location>
        <position position="383"/>
    </location>
    <ligand>
        <name>Mn(2+)</name>
        <dbReference type="ChEBI" id="CHEBI:29035"/>
        <label>2</label>
    </ligand>
</feature>
<keyword evidence="5" id="KW-1185">Reference proteome</keyword>
<evidence type="ECO:0000256" key="1">
    <source>
        <dbReference type="ARBA" id="ARBA00022801"/>
    </source>
</evidence>
<comment type="cofactor">
    <cofactor evidence="2">
        <name>Mn(2+)</name>
        <dbReference type="ChEBI" id="CHEBI:29035"/>
    </cofactor>
    <text evidence="2">The Mn(2+) ion enhances activity.</text>
</comment>
<dbReference type="NCBIfam" id="TIGR01891">
    <property type="entry name" value="amidohydrolases"/>
    <property type="match status" value="1"/>
</dbReference>
<sequence length="411" mass="42472">MGRVTRSSDLSTDLLTDSRLLLPDLVSLRRTLHAAPEVGLQLPRTQATVLEALAGLGLEVSTGPRDSATTGVVAVLRGSAPASGDRPTVLLRGDMDALPVVETNDLPYASTNGAMHACGHDLHVAGLVGAARLLAARREELAGDVVFMFQPGEEGFGGAKIMIDEGVLAASGSHPVAAYGVHVAPGERGVFSSRPGPLMAGSNQLHITVTGAGGHGSRPYAALDPVPALAEVVTALQTMVTRRFDVFDPVVLSVTQLSAGEALNVIPPAASLGATVRTLSDTSVQRLREEAARLAHGIAAAHGCTAEVSFEIQYPVTVNDAGAVTTALDVVRSLLGEDRGTVMPVPLMGSEDFSFVLDRVPGAFLFLGASPDGVDPATTPWNHSPLVLFDDAVLGDQAAALAAMALHHLVR</sequence>
<dbReference type="InterPro" id="IPR017439">
    <property type="entry name" value="Amidohydrolase"/>
</dbReference>
<dbReference type="FunFam" id="3.30.70.360:FF:000001">
    <property type="entry name" value="N-acetyldiaminopimelate deacetylase"/>
    <property type="match status" value="1"/>
</dbReference>
<dbReference type="RefSeq" id="WP_425468330.1">
    <property type="nucleotide sequence ID" value="NZ_QGDQ01000016.1"/>
</dbReference>
<keyword evidence="2" id="KW-0464">Manganese</keyword>
<feature type="domain" description="Peptidase M20 dimerisation" evidence="3">
    <location>
        <begin position="201"/>
        <end position="294"/>
    </location>
</feature>
<dbReference type="InterPro" id="IPR002933">
    <property type="entry name" value="Peptidase_M20"/>
</dbReference>
<dbReference type="GO" id="GO:0050118">
    <property type="term" value="F:N-acetyldiaminopimelate deacetylase activity"/>
    <property type="evidence" value="ECO:0007669"/>
    <property type="project" value="UniProtKB-ARBA"/>
</dbReference>
<dbReference type="Pfam" id="PF01546">
    <property type="entry name" value="Peptidase_M20"/>
    <property type="match status" value="1"/>
</dbReference>
<dbReference type="Pfam" id="PF07687">
    <property type="entry name" value="M20_dimer"/>
    <property type="match status" value="1"/>
</dbReference>
<reference evidence="4 5" key="1">
    <citation type="submission" date="2018-03" db="EMBL/GenBank/DDBJ databases">
        <title>Genomic Encyclopedia of Archaeal and Bacterial Type Strains, Phase II (KMG-II): from individual species to whole genera.</title>
        <authorList>
            <person name="Goeker M."/>
        </authorList>
    </citation>
    <scope>NUCLEOTIDE SEQUENCE [LARGE SCALE GENOMIC DNA]</scope>
    <source>
        <strain evidence="4 5">DSM 44889</strain>
    </source>
</reference>
<dbReference type="EMBL" id="QGDQ01000016">
    <property type="protein sequence ID" value="PWJ52948.1"/>
    <property type="molecule type" value="Genomic_DNA"/>
</dbReference>
<accession>A0A316A6U1</accession>
<dbReference type="GO" id="GO:0046872">
    <property type="term" value="F:metal ion binding"/>
    <property type="evidence" value="ECO:0007669"/>
    <property type="project" value="UniProtKB-KW"/>
</dbReference>
<evidence type="ECO:0000259" key="3">
    <source>
        <dbReference type="Pfam" id="PF07687"/>
    </source>
</evidence>
<dbReference type="PANTHER" id="PTHR11014">
    <property type="entry name" value="PEPTIDASE M20 FAMILY MEMBER"/>
    <property type="match status" value="1"/>
</dbReference>
<keyword evidence="2" id="KW-0479">Metal-binding</keyword>
<feature type="binding site" evidence="2">
    <location>
        <position position="154"/>
    </location>
    <ligand>
        <name>Mn(2+)</name>
        <dbReference type="ChEBI" id="CHEBI:29035"/>
        <label>2</label>
    </ligand>
</feature>
<dbReference type="PIRSF" id="PIRSF005962">
    <property type="entry name" value="Pept_M20D_amidohydro"/>
    <property type="match status" value="1"/>
</dbReference>
<dbReference type="AlphaFoldDB" id="A0A316A6U1"/>
<evidence type="ECO:0000256" key="2">
    <source>
        <dbReference type="PIRSR" id="PIRSR005962-1"/>
    </source>
</evidence>